<dbReference type="AlphaFoldDB" id="A0A5P1EL77"/>
<feature type="region of interest" description="Disordered" evidence="1">
    <location>
        <begin position="232"/>
        <end position="251"/>
    </location>
</feature>
<name>A0A5P1EL77_ASPOF</name>
<evidence type="ECO:0000256" key="1">
    <source>
        <dbReference type="SAM" id="MobiDB-lite"/>
    </source>
</evidence>
<keyword evidence="3" id="KW-1185">Reference proteome</keyword>
<evidence type="ECO:0000313" key="3">
    <source>
        <dbReference type="Proteomes" id="UP000243459"/>
    </source>
</evidence>
<gene>
    <name evidence="2" type="ORF">A4U43_C06F9090</name>
</gene>
<feature type="compositionally biased region" description="Basic and acidic residues" evidence="1">
    <location>
        <begin position="242"/>
        <end position="251"/>
    </location>
</feature>
<sequence length="272" mass="31119">MPAPDSIIGKIYKLSSIEILSLGVGSPFVSEHKEMLEYRFNIKKWNHQILKSEQGNFLVQFPFFKLLEKTILLGYIDMEFFGGTFCKWSETRGMQVHAKPGLYLIKLTGLPLHLWDCEFLAGLLKDHRKIYASSRNFMFIEDISACKTLLKTKCKKDIPKVIPFRYVSPINGWLLEGKAFIDILGQPILEEVLSTKKGYEFLVYKGGPSSEFSWKDFGILWQAIELEVRHHLSSDEPPPVPSHHDPQEDAKGKRVIDNFLNSAGNEEVVKVT</sequence>
<evidence type="ECO:0008006" key="4">
    <source>
        <dbReference type="Google" id="ProtNLM"/>
    </source>
</evidence>
<protein>
    <recommendedName>
        <fullName evidence="4">DUF4283 domain-containing protein</fullName>
    </recommendedName>
</protein>
<organism evidence="2 3">
    <name type="scientific">Asparagus officinalis</name>
    <name type="common">Garden asparagus</name>
    <dbReference type="NCBI Taxonomy" id="4686"/>
    <lineage>
        <taxon>Eukaryota</taxon>
        <taxon>Viridiplantae</taxon>
        <taxon>Streptophyta</taxon>
        <taxon>Embryophyta</taxon>
        <taxon>Tracheophyta</taxon>
        <taxon>Spermatophyta</taxon>
        <taxon>Magnoliopsida</taxon>
        <taxon>Liliopsida</taxon>
        <taxon>Asparagales</taxon>
        <taxon>Asparagaceae</taxon>
        <taxon>Asparagoideae</taxon>
        <taxon>Asparagus</taxon>
    </lineage>
</organism>
<proteinExistence type="predicted"/>
<dbReference type="Gramene" id="ONK66524">
    <property type="protein sequence ID" value="ONK66524"/>
    <property type="gene ID" value="A4U43_C06F9090"/>
</dbReference>
<dbReference type="Proteomes" id="UP000243459">
    <property type="component" value="Chromosome 6"/>
</dbReference>
<reference evidence="3" key="1">
    <citation type="journal article" date="2017" name="Nat. Commun.">
        <title>The asparagus genome sheds light on the origin and evolution of a young Y chromosome.</title>
        <authorList>
            <person name="Harkess A."/>
            <person name="Zhou J."/>
            <person name="Xu C."/>
            <person name="Bowers J.E."/>
            <person name="Van der Hulst R."/>
            <person name="Ayyampalayam S."/>
            <person name="Mercati F."/>
            <person name="Riccardi P."/>
            <person name="McKain M.R."/>
            <person name="Kakrana A."/>
            <person name="Tang H."/>
            <person name="Ray J."/>
            <person name="Groenendijk J."/>
            <person name="Arikit S."/>
            <person name="Mathioni S.M."/>
            <person name="Nakano M."/>
            <person name="Shan H."/>
            <person name="Telgmann-Rauber A."/>
            <person name="Kanno A."/>
            <person name="Yue Z."/>
            <person name="Chen H."/>
            <person name="Li W."/>
            <person name="Chen Y."/>
            <person name="Xu X."/>
            <person name="Zhang Y."/>
            <person name="Luo S."/>
            <person name="Chen H."/>
            <person name="Gao J."/>
            <person name="Mao Z."/>
            <person name="Pires J.C."/>
            <person name="Luo M."/>
            <person name="Kudrna D."/>
            <person name="Wing R.A."/>
            <person name="Meyers B.C."/>
            <person name="Yi K."/>
            <person name="Kong H."/>
            <person name="Lavrijsen P."/>
            <person name="Sunseri F."/>
            <person name="Falavigna A."/>
            <person name="Ye Y."/>
            <person name="Leebens-Mack J.H."/>
            <person name="Chen G."/>
        </authorList>
    </citation>
    <scope>NUCLEOTIDE SEQUENCE [LARGE SCALE GENOMIC DNA]</scope>
    <source>
        <strain evidence="3">cv. DH0086</strain>
    </source>
</reference>
<dbReference type="EMBL" id="CM007386">
    <property type="protein sequence ID" value="ONK66524.1"/>
    <property type="molecule type" value="Genomic_DNA"/>
</dbReference>
<evidence type="ECO:0000313" key="2">
    <source>
        <dbReference type="EMBL" id="ONK66524.1"/>
    </source>
</evidence>
<accession>A0A5P1EL77</accession>